<dbReference type="Pfam" id="PF08487">
    <property type="entry name" value="VIT"/>
    <property type="match status" value="1"/>
</dbReference>
<feature type="region of interest" description="Disordered" evidence="1">
    <location>
        <begin position="764"/>
        <end position="783"/>
    </location>
</feature>
<evidence type="ECO:0000313" key="5">
    <source>
        <dbReference type="Proteomes" id="UP001194468"/>
    </source>
</evidence>
<evidence type="ECO:0000313" key="4">
    <source>
        <dbReference type="EMBL" id="KAF8431323.1"/>
    </source>
</evidence>
<accession>A0AAD4BIV4</accession>
<dbReference type="EMBL" id="WHUW01000051">
    <property type="protein sequence ID" value="KAF8431323.1"/>
    <property type="molecule type" value="Genomic_DNA"/>
</dbReference>
<dbReference type="AlphaFoldDB" id="A0AAD4BIV4"/>
<feature type="domain" description="VIT" evidence="3">
    <location>
        <begin position="7"/>
        <end position="137"/>
    </location>
</feature>
<dbReference type="SMART" id="SM00609">
    <property type="entry name" value="VIT"/>
    <property type="match status" value="1"/>
</dbReference>
<reference evidence="4" key="1">
    <citation type="submission" date="2019-10" db="EMBL/GenBank/DDBJ databases">
        <authorList>
            <consortium name="DOE Joint Genome Institute"/>
            <person name="Kuo A."/>
            <person name="Miyauchi S."/>
            <person name="Kiss E."/>
            <person name="Drula E."/>
            <person name="Kohler A."/>
            <person name="Sanchez-Garcia M."/>
            <person name="Andreopoulos B."/>
            <person name="Barry K.W."/>
            <person name="Bonito G."/>
            <person name="Buee M."/>
            <person name="Carver A."/>
            <person name="Chen C."/>
            <person name="Cichocki N."/>
            <person name="Clum A."/>
            <person name="Culley D."/>
            <person name="Crous P.W."/>
            <person name="Fauchery L."/>
            <person name="Girlanda M."/>
            <person name="Hayes R."/>
            <person name="Keri Z."/>
            <person name="LaButti K."/>
            <person name="Lipzen A."/>
            <person name="Lombard V."/>
            <person name="Magnuson J."/>
            <person name="Maillard F."/>
            <person name="Morin E."/>
            <person name="Murat C."/>
            <person name="Nolan M."/>
            <person name="Ohm R."/>
            <person name="Pangilinan J."/>
            <person name="Pereira M."/>
            <person name="Perotto S."/>
            <person name="Peter M."/>
            <person name="Riley R."/>
            <person name="Sitrit Y."/>
            <person name="Stielow B."/>
            <person name="Szollosi G."/>
            <person name="Zifcakova L."/>
            <person name="Stursova M."/>
            <person name="Spatafora J.W."/>
            <person name="Tedersoo L."/>
            <person name="Vaario L.-M."/>
            <person name="Yamada A."/>
            <person name="Yan M."/>
            <person name="Wang P."/>
            <person name="Xu J."/>
            <person name="Bruns T."/>
            <person name="Baldrian P."/>
            <person name="Vilgalys R."/>
            <person name="Henrissat B."/>
            <person name="Grigoriev I.V."/>
            <person name="Hibbett D."/>
            <person name="Nagy L.G."/>
            <person name="Martin F.M."/>
        </authorList>
    </citation>
    <scope>NUCLEOTIDE SEQUENCE</scope>
    <source>
        <strain evidence="4">BED1</strain>
    </source>
</reference>
<dbReference type="SUPFAM" id="SSF53300">
    <property type="entry name" value="vWA-like"/>
    <property type="match status" value="1"/>
</dbReference>
<dbReference type="PANTHER" id="PTHR45737">
    <property type="entry name" value="VON WILLEBRAND FACTOR A DOMAIN-CONTAINING PROTEIN 5A"/>
    <property type="match status" value="1"/>
</dbReference>
<comment type="caution">
    <text evidence="4">The sequence shown here is derived from an EMBL/GenBank/DDBJ whole genome shotgun (WGS) entry which is preliminary data.</text>
</comment>
<feature type="domain" description="VWFA" evidence="2">
    <location>
        <begin position="283"/>
        <end position="458"/>
    </location>
</feature>
<reference evidence="4" key="2">
    <citation type="journal article" date="2020" name="Nat. Commun.">
        <title>Large-scale genome sequencing of mycorrhizal fungi provides insights into the early evolution of symbiotic traits.</title>
        <authorList>
            <person name="Miyauchi S."/>
            <person name="Kiss E."/>
            <person name="Kuo A."/>
            <person name="Drula E."/>
            <person name="Kohler A."/>
            <person name="Sanchez-Garcia M."/>
            <person name="Morin E."/>
            <person name="Andreopoulos B."/>
            <person name="Barry K.W."/>
            <person name="Bonito G."/>
            <person name="Buee M."/>
            <person name="Carver A."/>
            <person name="Chen C."/>
            <person name="Cichocki N."/>
            <person name="Clum A."/>
            <person name="Culley D."/>
            <person name="Crous P.W."/>
            <person name="Fauchery L."/>
            <person name="Girlanda M."/>
            <person name="Hayes R.D."/>
            <person name="Keri Z."/>
            <person name="LaButti K."/>
            <person name="Lipzen A."/>
            <person name="Lombard V."/>
            <person name="Magnuson J."/>
            <person name="Maillard F."/>
            <person name="Murat C."/>
            <person name="Nolan M."/>
            <person name="Ohm R.A."/>
            <person name="Pangilinan J."/>
            <person name="Pereira M.F."/>
            <person name="Perotto S."/>
            <person name="Peter M."/>
            <person name="Pfister S."/>
            <person name="Riley R."/>
            <person name="Sitrit Y."/>
            <person name="Stielow J.B."/>
            <person name="Szollosi G."/>
            <person name="Zifcakova L."/>
            <person name="Stursova M."/>
            <person name="Spatafora J.W."/>
            <person name="Tedersoo L."/>
            <person name="Vaario L.M."/>
            <person name="Yamada A."/>
            <person name="Yan M."/>
            <person name="Wang P."/>
            <person name="Xu J."/>
            <person name="Bruns T."/>
            <person name="Baldrian P."/>
            <person name="Vilgalys R."/>
            <person name="Dunand C."/>
            <person name="Henrissat B."/>
            <person name="Grigoriev I.V."/>
            <person name="Hibbett D."/>
            <person name="Nagy L.G."/>
            <person name="Martin F.M."/>
        </authorList>
    </citation>
    <scope>NUCLEOTIDE SEQUENCE</scope>
    <source>
        <strain evidence="4">BED1</strain>
    </source>
</reference>
<dbReference type="Proteomes" id="UP001194468">
    <property type="component" value="Unassembled WGS sequence"/>
</dbReference>
<name>A0AAD4BIV4_BOLED</name>
<gene>
    <name evidence="4" type="ORF">L210DRAFT_3416402</name>
</gene>
<evidence type="ECO:0008006" key="6">
    <source>
        <dbReference type="Google" id="ProtNLM"/>
    </source>
</evidence>
<organism evidence="4 5">
    <name type="scientific">Boletus edulis BED1</name>
    <dbReference type="NCBI Taxonomy" id="1328754"/>
    <lineage>
        <taxon>Eukaryota</taxon>
        <taxon>Fungi</taxon>
        <taxon>Dikarya</taxon>
        <taxon>Basidiomycota</taxon>
        <taxon>Agaricomycotina</taxon>
        <taxon>Agaricomycetes</taxon>
        <taxon>Agaricomycetidae</taxon>
        <taxon>Boletales</taxon>
        <taxon>Boletineae</taxon>
        <taxon>Boletaceae</taxon>
        <taxon>Boletoideae</taxon>
        <taxon>Boletus</taxon>
    </lineage>
</organism>
<sequence>MTSIRTGIAHQPRGQTTIEYLTLEEVRVRAWVVDVSSRIVLSQTFYNPSDESTGRAKYVFPLPANAAVCAFELELEDGTVIVGEVKEKEDAALNFTRAVEQGKTAALVERVTDDIFTISVGSIPATTRVIAHLTFIMDLLDEALHDHVRLQLPMYIAERYGTPHAAMNNTSAADTRTRVRINVDVQTSDVIHAIRSPTHTISLRRYKGRSNQYSKRRMSAVWKSSGFLNSDFVITIHAEGLDKPRCFAEVMDARREGDEEGSTVAMQLTLVPKFQAPKIPSQEYIFIIDRSGSMSNTPIETAKRTLIMLLRLLPFEQTTFNIFSFGSKVTSLWPSSRGLDRRTLVEATTHVQSMSADYGGTEIVMAVQSAFRSRGLDRPAVVFLLTDGQVNNEPYDVISNAVRGSPPHAPVRLFVLGIGTGVSSDECSKLARQGNGEYLFALSAEDILGKCARLLNAGRSKNIERIDIDWGYDASAARPTSSPPMTLNLPAGIPELVPPPPVQQAPHTLTKIFSGIRFTVFAITLFRTVPTAVRLITTLEGGSEPQELIVDVKRVKPFRDTNEHSIVPIVHTLAARKLIMELDDGVGPLPTPAPADALLVSEDDLRKAGIVRLGLSYQLVSKHTSFVAIQKGDERIRNRVRGGGSMAWARSRLRQSNLDTQESSPAEAPTLLDDFVSGVSSLISSVLGLFSGSSTLTSTTTTFNPPHQSRLPGAFDGSDSGTSESSRGRRDRSAPSPRRGRSTSSHISINSFSTLSSLDGSSCSSCWTSSRPPSPLPRFRDPVERAPSPDFLWATSAPGGVRPTVPSVPNNRVPISQEVYDLFQQMDVDGSITVSPLLRRLVGDAVLDKADDLGIDKKVWATVVVVAYMQIHLQGEPDILDLVSEKAREFVEATGVTRFEQMVREAAALLSA</sequence>
<evidence type="ECO:0000259" key="2">
    <source>
        <dbReference type="PROSITE" id="PS50234"/>
    </source>
</evidence>
<dbReference type="Gene3D" id="3.40.50.410">
    <property type="entry name" value="von Willebrand factor, type A domain"/>
    <property type="match status" value="1"/>
</dbReference>
<keyword evidence="5" id="KW-1185">Reference proteome</keyword>
<evidence type="ECO:0000259" key="3">
    <source>
        <dbReference type="PROSITE" id="PS51468"/>
    </source>
</evidence>
<protein>
    <recommendedName>
        <fullName evidence="6">von Willebrand domain-containing protein</fullName>
    </recommendedName>
</protein>
<dbReference type="PANTHER" id="PTHR45737:SF6">
    <property type="entry name" value="VON WILLEBRAND FACTOR A DOMAIN-CONTAINING PROTEIN 5A"/>
    <property type="match status" value="1"/>
</dbReference>
<feature type="region of interest" description="Disordered" evidence="1">
    <location>
        <begin position="698"/>
        <end position="746"/>
    </location>
</feature>
<proteinExistence type="predicted"/>
<dbReference type="InterPro" id="IPR013694">
    <property type="entry name" value="VIT"/>
</dbReference>
<dbReference type="InterPro" id="IPR002035">
    <property type="entry name" value="VWF_A"/>
</dbReference>
<evidence type="ECO:0000256" key="1">
    <source>
        <dbReference type="SAM" id="MobiDB-lite"/>
    </source>
</evidence>
<dbReference type="InterPro" id="IPR036465">
    <property type="entry name" value="vWFA_dom_sf"/>
</dbReference>
<dbReference type="PROSITE" id="PS50234">
    <property type="entry name" value="VWFA"/>
    <property type="match status" value="1"/>
</dbReference>
<dbReference type="SMART" id="SM00327">
    <property type="entry name" value="VWA"/>
    <property type="match status" value="1"/>
</dbReference>
<dbReference type="PROSITE" id="PS51468">
    <property type="entry name" value="VIT"/>
    <property type="match status" value="1"/>
</dbReference>
<dbReference type="Pfam" id="PF13768">
    <property type="entry name" value="VWA_3"/>
    <property type="match status" value="1"/>
</dbReference>